<organism evidence="1">
    <name type="scientific">marine sediment metagenome</name>
    <dbReference type="NCBI Taxonomy" id="412755"/>
    <lineage>
        <taxon>unclassified sequences</taxon>
        <taxon>metagenomes</taxon>
        <taxon>ecological metagenomes</taxon>
    </lineage>
</organism>
<feature type="non-terminal residue" evidence="1">
    <location>
        <position position="34"/>
    </location>
</feature>
<name>X1NGW9_9ZZZZ</name>
<proteinExistence type="predicted"/>
<accession>X1NGW9</accession>
<gene>
    <name evidence="1" type="ORF">S06H3_52251</name>
</gene>
<reference evidence="1" key="1">
    <citation type="journal article" date="2014" name="Front. Microbiol.">
        <title>High frequency of phylogenetically diverse reductive dehalogenase-homologous genes in deep subseafloor sedimentary metagenomes.</title>
        <authorList>
            <person name="Kawai M."/>
            <person name="Futagami T."/>
            <person name="Toyoda A."/>
            <person name="Takaki Y."/>
            <person name="Nishi S."/>
            <person name="Hori S."/>
            <person name="Arai W."/>
            <person name="Tsubouchi T."/>
            <person name="Morono Y."/>
            <person name="Uchiyama I."/>
            <person name="Ito T."/>
            <person name="Fujiyama A."/>
            <person name="Inagaki F."/>
            <person name="Takami H."/>
        </authorList>
    </citation>
    <scope>NUCLEOTIDE SEQUENCE</scope>
    <source>
        <strain evidence="1">Expedition CK06-06</strain>
    </source>
</reference>
<sequence length="34" mass="3768">MKAIIAKPPEKNSVRLAEIPKPILKKGEVLLKTL</sequence>
<protein>
    <submittedName>
        <fullName evidence="1">Uncharacterized protein</fullName>
    </submittedName>
</protein>
<comment type="caution">
    <text evidence="1">The sequence shown here is derived from an EMBL/GenBank/DDBJ whole genome shotgun (WGS) entry which is preliminary data.</text>
</comment>
<dbReference type="EMBL" id="BARV01033219">
    <property type="protein sequence ID" value="GAI42858.1"/>
    <property type="molecule type" value="Genomic_DNA"/>
</dbReference>
<dbReference type="AlphaFoldDB" id="X1NGW9"/>
<evidence type="ECO:0000313" key="1">
    <source>
        <dbReference type="EMBL" id="GAI42858.1"/>
    </source>
</evidence>